<dbReference type="EMBL" id="AWSA01000047">
    <property type="protein sequence ID" value="EWT00323.1"/>
    <property type="molecule type" value="Genomic_DNA"/>
</dbReference>
<dbReference type="AlphaFoldDB" id="W9G688"/>
<protein>
    <recommendedName>
        <fullName evidence="3">Thiamine biosynthesis protein ThiF</fullName>
    </recommendedName>
</protein>
<keyword evidence="2" id="KW-1185">Reference proteome</keyword>
<name>W9G688_9MICO</name>
<reference evidence="1 2" key="1">
    <citation type="submission" date="2013-08" db="EMBL/GenBank/DDBJ databases">
        <title>Intrasporangium oryzae NRRL B-24470.</title>
        <authorList>
            <person name="Liu H."/>
            <person name="Wang G."/>
        </authorList>
    </citation>
    <scope>NUCLEOTIDE SEQUENCE [LARGE SCALE GENOMIC DNA]</scope>
    <source>
        <strain evidence="1 2">NRRL B-24470</strain>
    </source>
</reference>
<comment type="caution">
    <text evidence="1">The sequence shown here is derived from an EMBL/GenBank/DDBJ whole genome shotgun (WGS) entry which is preliminary data.</text>
</comment>
<dbReference type="eggNOG" id="COG0476">
    <property type="taxonomic scope" value="Bacteria"/>
</dbReference>
<dbReference type="PATRIC" id="fig|1386089.3.peg.3470"/>
<gene>
    <name evidence="1" type="ORF">N865_16375</name>
</gene>
<proteinExistence type="predicted"/>
<dbReference type="Proteomes" id="UP000019489">
    <property type="component" value="Unassembled WGS sequence"/>
</dbReference>
<dbReference type="RefSeq" id="WP_051510880.1">
    <property type="nucleotide sequence ID" value="NZ_AWSA01000047.1"/>
</dbReference>
<dbReference type="Gene3D" id="3.40.50.720">
    <property type="entry name" value="NAD(P)-binding Rossmann-like Domain"/>
    <property type="match status" value="1"/>
</dbReference>
<evidence type="ECO:0000313" key="2">
    <source>
        <dbReference type="Proteomes" id="UP000019489"/>
    </source>
</evidence>
<dbReference type="STRING" id="1386089.N865_16375"/>
<organism evidence="1 2">
    <name type="scientific">Intrasporangium oryzae NRRL B-24470</name>
    <dbReference type="NCBI Taxonomy" id="1386089"/>
    <lineage>
        <taxon>Bacteria</taxon>
        <taxon>Bacillati</taxon>
        <taxon>Actinomycetota</taxon>
        <taxon>Actinomycetes</taxon>
        <taxon>Micrococcales</taxon>
        <taxon>Intrasporangiaceae</taxon>
        <taxon>Intrasporangium</taxon>
    </lineage>
</organism>
<dbReference type="OrthoDB" id="4426339at2"/>
<evidence type="ECO:0008006" key="3">
    <source>
        <dbReference type="Google" id="ProtNLM"/>
    </source>
</evidence>
<accession>W9G688</accession>
<evidence type="ECO:0000313" key="1">
    <source>
        <dbReference type="EMBL" id="EWT00323.1"/>
    </source>
</evidence>
<sequence length="321" mass="33448">MSSPAPESRPRFAAWLRPVARRPGEVQFGVLPDGPIVTGLTAAETDLLALLDGSRPVSSTYRDAARAGVPARRWRELLELVARLGVLESPPPEPSSATVRTLPGVAGPPSTPRAADVDGAARHVVVDGDGGLVDDIVTLVRRGGVGEITHGRQAVDHVIADPRTNRPDLVVLVGPVAIDPRRGDVWLGHGVPHLPVVPSGARVTVGPLVDPGTGPCLWCLDLHRTDRDPAWPTLMAQLCPGGGTVVTGPPAGGAELDPALAQLVAGSVALLATQLLAGAHPPPGVSVEVSLPWPRMDHRRWTSHPRCLRHLGASSPGHDAA</sequence>